<dbReference type="STRING" id="246197.MXAN_6108"/>
<dbReference type="Proteomes" id="UP000002402">
    <property type="component" value="Chromosome"/>
</dbReference>
<dbReference type="EnsemblBacteria" id="ABF86610">
    <property type="protein sequence ID" value="ABF86610"/>
    <property type="gene ID" value="MXAN_6108"/>
</dbReference>
<protein>
    <submittedName>
        <fullName evidence="1">Uncharacterized protein</fullName>
    </submittedName>
</protein>
<gene>
    <name evidence="1" type="ordered locus">MXAN_6108</name>
</gene>
<name>Q1CZD0_MYXXD</name>
<sequence>MRPRAEDGVQVLHVSSSLVGVTGTRRETVVGAIPSRPVTFFRGSSPGAGLGATLDTRGDWMNPRGWGVVPIRMPVLRYAFTLNAVRELGRLAPDIARARAEAALDTSLLHIREACTAALGMEFDTLMCFDARSVVRLFSHAEQARILARLVDERARTLARLGRFQEALEDTVYAGQLLACSRQRFGLPKDARAAETLEREVPELR</sequence>
<dbReference type="AlphaFoldDB" id="Q1CZD0"/>
<proteinExistence type="predicted"/>
<evidence type="ECO:0000313" key="1">
    <source>
        <dbReference type="EMBL" id="ABF86610.1"/>
    </source>
</evidence>
<organism evidence="1 2">
    <name type="scientific">Myxococcus xanthus (strain DK1622)</name>
    <dbReference type="NCBI Taxonomy" id="246197"/>
    <lineage>
        <taxon>Bacteria</taxon>
        <taxon>Pseudomonadati</taxon>
        <taxon>Myxococcota</taxon>
        <taxon>Myxococcia</taxon>
        <taxon>Myxococcales</taxon>
        <taxon>Cystobacterineae</taxon>
        <taxon>Myxococcaceae</taxon>
        <taxon>Myxococcus</taxon>
    </lineage>
</organism>
<dbReference type="EMBL" id="CP000113">
    <property type="protein sequence ID" value="ABF86610.1"/>
    <property type="molecule type" value="Genomic_DNA"/>
</dbReference>
<evidence type="ECO:0000313" key="2">
    <source>
        <dbReference type="Proteomes" id="UP000002402"/>
    </source>
</evidence>
<dbReference type="KEGG" id="mxa:MXAN_6108"/>
<dbReference type="HOGENOM" id="CLU_1336315_0_0_7"/>
<keyword evidence="2" id="KW-1185">Reference proteome</keyword>
<accession>Q1CZD0</accession>
<reference evidence="1 2" key="1">
    <citation type="journal article" date="2006" name="Proc. Natl. Acad. Sci. U.S.A.">
        <title>Evolution of sensory complexity recorded in a myxobacterial genome.</title>
        <authorList>
            <person name="Goldman B.S."/>
            <person name="Nierman W.C."/>
            <person name="Kaiser D."/>
            <person name="Slater S.C."/>
            <person name="Durkin A.S."/>
            <person name="Eisen J.A."/>
            <person name="Ronning C.M."/>
            <person name="Barbazuk W.B."/>
            <person name="Blanchard M."/>
            <person name="Field C."/>
            <person name="Halling C."/>
            <person name="Hinkle G."/>
            <person name="Iartchuk O."/>
            <person name="Kim H.S."/>
            <person name="Mackenzie C."/>
            <person name="Madupu R."/>
            <person name="Miller N."/>
            <person name="Shvartsbeyn A."/>
            <person name="Sullivan S.A."/>
            <person name="Vaudin M."/>
            <person name="Wiegand R."/>
            <person name="Kaplan H.B."/>
        </authorList>
    </citation>
    <scope>NUCLEOTIDE SEQUENCE [LARGE SCALE GENOMIC DNA]</scope>
    <source>
        <strain evidence="2">DK1622</strain>
    </source>
</reference>